<feature type="compositionally biased region" description="Polar residues" evidence="1">
    <location>
        <begin position="245"/>
        <end position="256"/>
    </location>
</feature>
<feature type="compositionally biased region" description="Basic and acidic residues" evidence="1">
    <location>
        <begin position="214"/>
        <end position="235"/>
    </location>
</feature>
<feature type="compositionally biased region" description="Pro residues" evidence="1">
    <location>
        <begin position="279"/>
        <end position="294"/>
    </location>
</feature>
<dbReference type="AlphaFoldDB" id="A0A1D2JLJ1"/>
<dbReference type="Proteomes" id="UP000242814">
    <property type="component" value="Unassembled WGS sequence"/>
</dbReference>
<accession>A0A1D2JLJ1</accession>
<organism evidence="3 4">
    <name type="scientific">Paracoccidioides brasiliensis</name>
    <dbReference type="NCBI Taxonomy" id="121759"/>
    <lineage>
        <taxon>Eukaryota</taxon>
        <taxon>Fungi</taxon>
        <taxon>Dikarya</taxon>
        <taxon>Ascomycota</taxon>
        <taxon>Pezizomycotina</taxon>
        <taxon>Eurotiomycetes</taxon>
        <taxon>Eurotiomycetidae</taxon>
        <taxon>Onygenales</taxon>
        <taxon>Ajellomycetaceae</taxon>
        <taxon>Paracoccidioides</taxon>
    </lineage>
</organism>
<feature type="compositionally biased region" description="Basic and acidic residues" evidence="1">
    <location>
        <begin position="374"/>
        <end position="393"/>
    </location>
</feature>
<feature type="compositionally biased region" description="Low complexity" evidence="1">
    <location>
        <begin position="257"/>
        <end position="267"/>
    </location>
</feature>
<dbReference type="InterPro" id="IPR012479">
    <property type="entry name" value="SAP30BP"/>
</dbReference>
<protein>
    <recommendedName>
        <fullName evidence="2">Heterokaryon incompatibility domain-containing protein</fullName>
    </recommendedName>
</protein>
<dbReference type="PANTHER" id="PTHR10622:SF10">
    <property type="entry name" value="HET DOMAIN-CONTAINING PROTEIN"/>
    <property type="match status" value="1"/>
</dbReference>
<dbReference type="VEuPathDB" id="FungiDB:PABG_11340"/>
<comment type="caution">
    <text evidence="3">The sequence shown here is derived from an EMBL/GenBank/DDBJ whole genome shotgun (WGS) entry which is preliminary data.</text>
</comment>
<proteinExistence type="predicted"/>
<dbReference type="Pfam" id="PF07818">
    <property type="entry name" value="HCNGP"/>
    <property type="match status" value="1"/>
</dbReference>
<name>A0A1D2JLJ1_PARBR</name>
<feature type="compositionally biased region" description="Basic and acidic residues" evidence="1">
    <location>
        <begin position="439"/>
        <end position="457"/>
    </location>
</feature>
<dbReference type="EMBL" id="LZYO01000034">
    <property type="protein sequence ID" value="ODH41291.1"/>
    <property type="molecule type" value="Genomic_DNA"/>
</dbReference>
<feature type="region of interest" description="Disordered" evidence="1">
    <location>
        <begin position="374"/>
        <end position="471"/>
    </location>
</feature>
<dbReference type="VEuPathDB" id="FungiDB:PADG_03966"/>
<gene>
    <name evidence="3" type="ORF">ACO22_01424</name>
</gene>
<dbReference type="InterPro" id="IPR010730">
    <property type="entry name" value="HET"/>
</dbReference>
<sequence>MRLLNTKTYRLEEFPDGCIPLYAILSHRWQEQEVVFRDRETVPAFTGQLYSKLSWSCAQAMKDNLAYIWVDTCFIDMSSSAELSESINCMYEWYRCAAVCYAYPFYITVKYAAQRLIAERLFSLSMMNQIHHEHTANVGQLFSPFHARFVRQSTMLGLAAYCSSSEDEDVDAPPTKIQQAKVRLPEYIIQVDHISDNLIQQPTDSTKTISAQPADKENAGSDQRERIPRTIEDINNKPLVGPFQPIQSISPTGNEPSSSSRKSSPFSANRALLRDMTLPPIPNFDIPPSPPGSPDPAANQKFAHFFSLKRQGVHFNEKLASSSSLRNPSLLAKLMEHAGIDGQAQYATSLPKELWDPVSTLPPWGYKEELLKSQQEVRRKIEEKKASGPREAIDFVSAGGGGQSREPATPPGGKSRPSAAERVMAGLNRERTSSPMNPERGRRTADLERRTRRSDSNHKRRKSRSPPEKRK</sequence>
<feature type="compositionally biased region" description="Polar residues" evidence="1">
    <location>
        <begin position="199"/>
        <end position="211"/>
    </location>
</feature>
<evidence type="ECO:0000256" key="1">
    <source>
        <dbReference type="SAM" id="MobiDB-lite"/>
    </source>
</evidence>
<dbReference type="GO" id="GO:0006355">
    <property type="term" value="P:regulation of DNA-templated transcription"/>
    <property type="evidence" value="ECO:0007669"/>
    <property type="project" value="InterPro"/>
</dbReference>
<evidence type="ECO:0000313" key="4">
    <source>
        <dbReference type="Proteomes" id="UP000242814"/>
    </source>
</evidence>
<evidence type="ECO:0000259" key="2">
    <source>
        <dbReference type="Pfam" id="PF06985"/>
    </source>
</evidence>
<dbReference type="PANTHER" id="PTHR10622">
    <property type="entry name" value="HET DOMAIN-CONTAINING PROTEIN"/>
    <property type="match status" value="1"/>
</dbReference>
<reference evidence="3 4" key="1">
    <citation type="submission" date="2016-06" db="EMBL/GenBank/DDBJ databases">
        <authorList>
            <person name="Kjaerup R.B."/>
            <person name="Dalgaard T.S."/>
            <person name="Juul-Madsen H.R."/>
        </authorList>
    </citation>
    <scope>NUCLEOTIDE SEQUENCE [LARGE SCALE GENOMIC DNA]</scope>
    <source>
        <strain evidence="3 4">Pb300</strain>
    </source>
</reference>
<dbReference type="Pfam" id="PF06985">
    <property type="entry name" value="HET"/>
    <property type="match status" value="1"/>
</dbReference>
<dbReference type="VEuPathDB" id="FungiDB:PABG_11339"/>
<feature type="region of interest" description="Disordered" evidence="1">
    <location>
        <begin position="199"/>
        <end position="299"/>
    </location>
</feature>
<evidence type="ECO:0000313" key="3">
    <source>
        <dbReference type="EMBL" id="ODH41291.1"/>
    </source>
</evidence>
<feature type="domain" description="Heterokaryon incompatibility" evidence="2">
    <location>
        <begin position="22"/>
        <end position="103"/>
    </location>
</feature>